<dbReference type="GO" id="GO:0016055">
    <property type="term" value="P:Wnt signaling pathway"/>
    <property type="evidence" value="ECO:0007669"/>
    <property type="project" value="InterPro"/>
</dbReference>
<evidence type="ECO:0000256" key="5">
    <source>
        <dbReference type="SAM" id="Phobius"/>
    </source>
</evidence>
<reference evidence="7" key="1">
    <citation type="submission" date="2023-08" db="EMBL/GenBank/DDBJ databases">
        <authorList>
            <person name="Alioto T."/>
            <person name="Alioto T."/>
            <person name="Gomez Garrido J."/>
        </authorList>
    </citation>
    <scope>NUCLEOTIDE SEQUENCE</scope>
</reference>
<dbReference type="InterPro" id="IPR006207">
    <property type="entry name" value="Cys_knot_C"/>
</dbReference>
<gene>
    <name evidence="7" type="ORF">OCTVUL_1B013206</name>
</gene>
<dbReference type="GO" id="GO:0110135">
    <property type="term" value="P:Norrin signaling pathway"/>
    <property type="evidence" value="ECO:0007669"/>
    <property type="project" value="TreeGrafter"/>
</dbReference>
<dbReference type="Proteomes" id="UP001162480">
    <property type="component" value="Chromosome 24"/>
</dbReference>
<dbReference type="Gene3D" id="2.10.90.10">
    <property type="entry name" value="Cystine-knot cytokines"/>
    <property type="match status" value="1"/>
</dbReference>
<evidence type="ECO:0000256" key="4">
    <source>
        <dbReference type="PROSITE-ProRule" id="PRU00039"/>
    </source>
</evidence>
<dbReference type="AlphaFoldDB" id="A0AA36BU65"/>
<dbReference type="EMBL" id="OX597837">
    <property type="protein sequence ID" value="CAI9740424.1"/>
    <property type="molecule type" value="Genomic_DNA"/>
</dbReference>
<dbReference type="GO" id="GO:0005125">
    <property type="term" value="F:cytokine activity"/>
    <property type="evidence" value="ECO:0007669"/>
    <property type="project" value="TreeGrafter"/>
</dbReference>
<dbReference type="GO" id="GO:0005615">
    <property type="term" value="C:extracellular space"/>
    <property type="evidence" value="ECO:0007669"/>
    <property type="project" value="InterPro"/>
</dbReference>
<dbReference type="PANTHER" id="PTHR28611">
    <property type="entry name" value="NORRIN"/>
    <property type="match status" value="1"/>
</dbReference>
<dbReference type="InterPro" id="IPR006208">
    <property type="entry name" value="Glyco_hormone_CN"/>
</dbReference>
<evidence type="ECO:0000256" key="1">
    <source>
        <dbReference type="ARBA" id="ARBA00004613"/>
    </source>
</evidence>
<keyword evidence="5" id="KW-0472">Membrane</keyword>
<evidence type="ECO:0000256" key="2">
    <source>
        <dbReference type="ARBA" id="ARBA00022525"/>
    </source>
</evidence>
<dbReference type="PANTHER" id="PTHR28611:SF1">
    <property type="entry name" value="NORRIN"/>
    <property type="match status" value="1"/>
</dbReference>
<evidence type="ECO:0000259" key="6">
    <source>
        <dbReference type="PROSITE" id="PS01225"/>
    </source>
</evidence>
<feature type="transmembrane region" description="Helical" evidence="5">
    <location>
        <begin position="6"/>
        <end position="25"/>
    </location>
</feature>
<dbReference type="GO" id="GO:0045893">
    <property type="term" value="P:positive regulation of DNA-templated transcription"/>
    <property type="evidence" value="ECO:0007669"/>
    <property type="project" value="TreeGrafter"/>
</dbReference>
<dbReference type="PROSITE" id="PS01185">
    <property type="entry name" value="CTCK_1"/>
    <property type="match status" value="1"/>
</dbReference>
<sequence length="124" mass="14861">MHLPAWYQMSIMTLTLLTCLQITVARRQNRCMRHYFVEVVRHPYKDCEYKKMLLTRCKGHCTKSRTQPLITFSPILLEPFHYICSCCRDKLSIMKAVRLQCQNGEVVYATYRYIMRCGCEHCRR</sequence>
<evidence type="ECO:0000256" key="3">
    <source>
        <dbReference type="ARBA" id="ARBA00023157"/>
    </source>
</evidence>
<comment type="caution">
    <text evidence="4">Lacks conserved residue(s) required for the propagation of feature annotation.</text>
</comment>
<keyword evidence="5" id="KW-1133">Transmembrane helix</keyword>
<dbReference type="InterPro" id="IPR029034">
    <property type="entry name" value="Cystine-knot_cytokine"/>
</dbReference>
<evidence type="ECO:0000313" key="8">
    <source>
        <dbReference type="Proteomes" id="UP001162480"/>
    </source>
</evidence>
<organism evidence="7 8">
    <name type="scientific">Octopus vulgaris</name>
    <name type="common">Common octopus</name>
    <dbReference type="NCBI Taxonomy" id="6645"/>
    <lineage>
        <taxon>Eukaryota</taxon>
        <taxon>Metazoa</taxon>
        <taxon>Spiralia</taxon>
        <taxon>Lophotrochozoa</taxon>
        <taxon>Mollusca</taxon>
        <taxon>Cephalopoda</taxon>
        <taxon>Coleoidea</taxon>
        <taxon>Octopodiformes</taxon>
        <taxon>Octopoda</taxon>
        <taxon>Incirrata</taxon>
        <taxon>Octopodidae</taxon>
        <taxon>Octopus</taxon>
    </lineage>
</organism>
<evidence type="ECO:0000313" key="7">
    <source>
        <dbReference type="EMBL" id="CAI9740424.1"/>
    </source>
</evidence>
<keyword evidence="3" id="KW-1015">Disulfide bond</keyword>
<dbReference type="InterPro" id="IPR003064">
    <property type="entry name" value="Norrie_dis"/>
</dbReference>
<dbReference type="PRINTS" id="PR01304">
    <property type="entry name" value="NORRIEDSEASE"/>
</dbReference>
<name>A0AA36BU65_OCTVU</name>
<dbReference type="Pfam" id="PF00007">
    <property type="entry name" value="Cys_knot"/>
    <property type="match status" value="1"/>
</dbReference>
<keyword evidence="5" id="KW-0812">Transmembrane</keyword>
<feature type="domain" description="CTCK" evidence="6">
    <location>
        <begin position="31"/>
        <end position="123"/>
    </location>
</feature>
<dbReference type="GO" id="GO:0005109">
    <property type="term" value="F:frizzled binding"/>
    <property type="evidence" value="ECO:0007669"/>
    <property type="project" value="TreeGrafter"/>
</dbReference>
<dbReference type="PROSITE" id="PS01225">
    <property type="entry name" value="CTCK_2"/>
    <property type="match status" value="1"/>
</dbReference>
<protein>
    <submittedName>
        <fullName evidence="7">Norrin-like</fullName>
    </submittedName>
</protein>
<keyword evidence="2" id="KW-0964">Secreted</keyword>
<dbReference type="SMART" id="SM00041">
    <property type="entry name" value="CT"/>
    <property type="match status" value="1"/>
</dbReference>
<accession>A0AA36BU65</accession>
<proteinExistence type="predicted"/>
<keyword evidence="8" id="KW-1185">Reference proteome</keyword>
<comment type="subcellular location">
    <subcellularLocation>
        <location evidence="1">Secreted</location>
    </subcellularLocation>
</comment>